<dbReference type="InterPro" id="IPR050659">
    <property type="entry name" value="Peptidase_M24B"/>
</dbReference>
<organism evidence="3 4">
    <name type="scientific">Fulvimarina endophytica</name>
    <dbReference type="NCBI Taxonomy" id="2293836"/>
    <lineage>
        <taxon>Bacteria</taxon>
        <taxon>Pseudomonadati</taxon>
        <taxon>Pseudomonadota</taxon>
        <taxon>Alphaproteobacteria</taxon>
        <taxon>Hyphomicrobiales</taxon>
        <taxon>Aurantimonadaceae</taxon>
        <taxon>Fulvimarina</taxon>
    </lineage>
</organism>
<dbReference type="InterPro" id="IPR000994">
    <property type="entry name" value="Pept_M24"/>
</dbReference>
<dbReference type="AlphaFoldDB" id="A0A371X8A0"/>
<feature type="domain" description="Creatinase N-terminal" evidence="2">
    <location>
        <begin position="12"/>
        <end position="151"/>
    </location>
</feature>
<keyword evidence="3" id="KW-0645">Protease</keyword>
<dbReference type="InterPro" id="IPR029149">
    <property type="entry name" value="Creatin/AminoP/Spt16_N"/>
</dbReference>
<dbReference type="CDD" id="cd01066">
    <property type="entry name" value="APP_MetAP"/>
    <property type="match status" value="1"/>
</dbReference>
<name>A0A371X8A0_9HYPH</name>
<sequence length="384" mass="42651">MLHFSMDEYQNRQARLIERMKEEKLDALMLFSQESMYWLTGYDTFGFCFFQCLVFTGEGEMRLLTRSADLRQARHTSTIENIVVWRDRGSADPVIELRDLLEDMDLLGAKIGVEWQTHGLTAANGKMVEERLGSFASLKDASLLVSMLRAVKSPAEITQIREAARLADDAYREMLPLVRPGADEAELLATLQGSVLKNGGDYPANPFILGSGDDALLCRYKSGRSRLKESDQLTVEWAGVKAQYHAALMRTIILGQPSERHLELHAAAVEALEAVEKAMRPGQTFGDVFDAHAAVMEAHDLARHRLSACGYSLGARYAPSWMDAPMFMSGNQTEIQPDMTLFAHMIIMDSESGTAMTLGRTYLTTNGAPEPFSRLSLDLEVVGG</sequence>
<dbReference type="Pfam" id="PF01321">
    <property type="entry name" value="Creatinase_N"/>
    <property type="match status" value="1"/>
</dbReference>
<dbReference type="Gene3D" id="3.40.350.10">
    <property type="entry name" value="Creatinase/prolidase N-terminal domain"/>
    <property type="match status" value="1"/>
</dbReference>
<accession>A0A371X8A0</accession>
<evidence type="ECO:0000259" key="2">
    <source>
        <dbReference type="Pfam" id="PF01321"/>
    </source>
</evidence>
<keyword evidence="3" id="KW-0031">Aminopeptidase</keyword>
<dbReference type="EMBL" id="QURL01000002">
    <property type="protein sequence ID" value="RFC65447.1"/>
    <property type="molecule type" value="Genomic_DNA"/>
</dbReference>
<dbReference type="Proteomes" id="UP000264310">
    <property type="component" value="Unassembled WGS sequence"/>
</dbReference>
<dbReference type="PANTHER" id="PTHR46112:SF2">
    <property type="entry name" value="XAA-PRO AMINOPEPTIDASE P-RELATED"/>
    <property type="match status" value="1"/>
</dbReference>
<evidence type="ECO:0000313" key="4">
    <source>
        <dbReference type="Proteomes" id="UP000264310"/>
    </source>
</evidence>
<reference evidence="3 4" key="1">
    <citation type="submission" date="2018-08" db="EMBL/GenBank/DDBJ databases">
        <title>Fulvimarina sp. 85, whole genome shotgun sequence.</title>
        <authorList>
            <person name="Tuo L."/>
        </authorList>
    </citation>
    <scope>NUCLEOTIDE SEQUENCE [LARGE SCALE GENOMIC DNA]</scope>
    <source>
        <strain evidence="3 4">85</strain>
    </source>
</reference>
<dbReference type="Gene3D" id="3.90.230.10">
    <property type="entry name" value="Creatinase/methionine aminopeptidase superfamily"/>
    <property type="match status" value="1"/>
</dbReference>
<proteinExistence type="predicted"/>
<protein>
    <submittedName>
        <fullName evidence="3">Aminopeptidase P family protein</fullName>
    </submittedName>
</protein>
<evidence type="ECO:0000259" key="1">
    <source>
        <dbReference type="Pfam" id="PF00557"/>
    </source>
</evidence>
<dbReference type="SUPFAM" id="SSF53092">
    <property type="entry name" value="Creatinase/prolidase N-terminal domain"/>
    <property type="match status" value="1"/>
</dbReference>
<keyword evidence="4" id="KW-1185">Reference proteome</keyword>
<dbReference type="RefSeq" id="WP_116682344.1">
    <property type="nucleotide sequence ID" value="NZ_QURL01000002.1"/>
</dbReference>
<dbReference type="InterPro" id="IPR000587">
    <property type="entry name" value="Creatinase_N"/>
</dbReference>
<dbReference type="GO" id="GO:0004177">
    <property type="term" value="F:aminopeptidase activity"/>
    <property type="evidence" value="ECO:0007669"/>
    <property type="project" value="UniProtKB-KW"/>
</dbReference>
<gene>
    <name evidence="3" type="ORF">DYI37_06425</name>
</gene>
<keyword evidence="3" id="KW-0378">Hydrolase</keyword>
<dbReference type="PANTHER" id="PTHR46112">
    <property type="entry name" value="AMINOPEPTIDASE"/>
    <property type="match status" value="1"/>
</dbReference>
<dbReference type="SUPFAM" id="SSF55920">
    <property type="entry name" value="Creatinase/aminopeptidase"/>
    <property type="match status" value="1"/>
</dbReference>
<dbReference type="Pfam" id="PF00557">
    <property type="entry name" value="Peptidase_M24"/>
    <property type="match status" value="1"/>
</dbReference>
<dbReference type="InterPro" id="IPR036005">
    <property type="entry name" value="Creatinase/aminopeptidase-like"/>
</dbReference>
<feature type="domain" description="Peptidase M24" evidence="1">
    <location>
        <begin position="159"/>
        <end position="362"/>
    </location>
</feature>
<evidence type="ECO:0000313" key="3">
    <source>
        <dbReference type="EMBL" id="RFC65447.1"/>
    </source>
</evidence>
<dbReference type="OrthoDB" id="8286321at2"/>
<comment type="caution">
    <text evidence="3">The sequence shown here is derived from an EMBL/GenBank/DDBJ whole genome shotgun (WGS) entry which is preliminary data.</text>
</comment>